<dbReference type="GO" id="GO:0016987">
    <property type="term" value="F:sigma factor activity"/>
    <property type="evidence" value="ECO:0007669"/>
    <property type="project" value="UniProtKB-KW"/>
</dbReference>
<keyword evidence="3" id="KW-0808">Transferase</keyword>
<gene>
    <name evidence="12" type="primary">rpoN</name>
    <name evidence="12" type="ORF">EQM06_08315</name>
</gene>
<dbReference type="Gene3D" id="1.10.10.1330">
    <property type="entry name" value="RNA polymerase sigma-54 factor, core-binding domain"/>
    <property type="match status" value="1"/>
</dbReference>
<evidence type="ECO:0000256" key="8">
    <source>
        <dbReference type="ARBA" id="ARBA00023163"/>
    </source>
</evidence>
<keyword evidence="2" id="KW-0240">DNA-directed RNA polymerase</keyword>
<dbReference type="OrthoDB" id="9814402at2"/>
<keyword evidence="8" id="KW-0804">Transcription</keyword>
<dbReference type="PANTHER" id="PTHR32248:SF4">
    <property type="entry name" value="RNA POLYMERASE SIGMA-54 FACTOR"/>
    <property type="match status" value="1"/>
</dbReference>
<dbReference type="PIRSF" id="PIRSF000774">
    <property type="entry name" value="RpoN"/>
    <property type="match status" value="1"/>
</dbReference>
<dbReference type="GO" id="GO:0006352">
    <property type="term" value="P:DNA-templated transcription initiation"/>
    <property type="evidence" value="ECO:0007669"/>
    <property type="project" value="InterPro"/>
</dbReference>
<feature type="compositionally biased region" description="Basic and acidic residues" evidence="9">
    <location>
        <begin position="65"/>
        <end position="83"/>
    </location>
</feature>
<reference evidence="12 13" key="1">
    <citation type="submission" date="2019-01" db="EMBL/GenBank/DDBJ databases">
        <title>Draft genomes of a novel of Aminipila strains.</title>
        <authorList>
            <person name="Ma S."/>
        </authorList>
    </citation>
    <scope>NUCLEOTIDE SEQUENCE [LARGE SCALE GENOMIC DNA]</scope>
    <source>
        <strain evidence="13">JN-39</strain>
    </source>
</reference>
<dbReference type="GO" id="GO:0001216">
    <property type="term" value="F:DNA-binding transcription activator activity"/>
    <property type="evidence" value="ECO:0007669"/>
    <property type="project" value="InterPro"/>
</dbReference>
<dbReference type="KEGG" id="amij:EQM06_08315"/>
<proteinExistence type="inferred from homology"/>
<dbReference type="InterPro" id="IPR001387">
    <property type="entry name" value="Cro/C1-type_HTH"/>
</dbReference>
<feature type="domain" description="RNA polymerase sigma factor 54 core-binding" evidence="11">
    <location>
        <begin position="120"/>
        <end position="308"/>
    </location>
</feature>
<dbReference type="InterPro" id="IPR007046">
    <property type="entry name" value="RNA_pol_sigma_54_core-bd"/>
</dbReference>
<dbReference type="NCBIfam" id="TIGR02395">
    <property type="entry name" value="rpoN_sigma"/>
    <property type="match status" value="1"/>
</dbReference>
<dbReference type="GO" id="GO:0000428">
    <property type="term" value="C:DNA-directed RNA polymerase complex"/>
    <property type="evidence" value="ECO:0007669"/>
    <property type="project" value="UniProtKB-KW"/>
</dbReference>
<evidence type="ECO:0000259" key="11">
    <source>
        <dbReference type="Pfam" id="PF04963"/>
    </source>
</evidence>
<evidence type="ECO:0000256" key="3">
    <source>
        <dbReference type="ARBA" id="ARBA00022679"/>
    </source>
</evidence>
<keyword evidence="5" id="KW-0805">Transcription regulation</keyword>
<evidence type="ECO:0000256" key="1">
    <source>
        <dbReference type="ARBA" id="ARBA00008798"/>
    </source>
</evidence>
<keyword evidence="13" id="KW-1185">Reference proteome</keyword>
<name>A0A410PW95_9FIRM</name>
<evidence type="ECO:0000256" key="5">
    <source>
        <dbReference type="ARBA" id="ARBA00023015"/>
    </source>
</evidence>
<dbReference type="CDD" id="cd00093">
    <property type="entry name" value="HTH_XRE"/>
    <property type="match status" value="1"/>
</dbReference>
<feature type="region of interest" description="Disordered" evidence="9">
    <location>
        <begin position="53"/>
        <end position="86"/>
    </location>
</feature>
<keyword evidence="7" id="KW-0238">DNA-binding</keyword>
<dbReference type="Proteomes" id="UP000287601">
    <property type="component" value="Chromosome"/>
</dbReference>
<dbReference type="Pfam" id="PF04552">
    <property type="entry name" value="Sigma54_DBD"/>
    <property type="match status" value="1"/>
</dbReference>
<dbReference type="AlphaFoldDB" id="A0A410PW95"/>
<dbReference type="PRINTS" id="PR00045">
    <property type="entry name" value="SIGMA54FCT"/>
</dbReference>
<dbReference type="PROSITE" id="PS50044">
    <property type="entry name" value="SIGMA54_3"/>
    <property type="match status" value="1"/>
</dbReference>
<dbReference type="GO" id="GO:0016779">
    <property type="term" value="F:nucleotidyltransferase activity"/>
    <property type="evidence" value="ECO:0007669"/>
    <property type="project" value="UniProtKB-KW"/>
</dbReference>
<dbReference type="Gene3D" id="1.10.10.60">
    <property type="entry name" value="Homeodomain-like"/>
    <property type="match status" value="1"/>
</dbReference>
<protein>
    <submittedName>
        <fullName evidence="12">RNA polymerase sigma-54 factor</fullName>
    </submittedName>
</protein>
<dbReference type="GO" id="GO:0003677">
    <property type="term" value="F:DNA binding"/>
    <property type="evidence" value="ECO:0007669"/>
    <property type="project" value="UniProtKB-KW"/>
</dbReference>
<evidence type="ECO:0000256" key="9">
    <source>
        <dbReference type="SAM" id="MobiDB-lite"/>
    </source>
</evidence>
<organism evidence="12 13">
    <name type="scientific">Aminipila luticellarii</name>
    <dbReference type="NCBI Taxonomy" id="2507160"/>
    <lineage>
        <taxon>Bacteria</taxon>
        <taxon>Bacillati</taxon>
        <taxon>Bacillota</taxon>
        <taxon>Clostridia</taxon>
        <taxon>Peptostreptococcales</taxon>
        <taxon>Anaerovoracaceae</taxon>
        <taxon>Aminipila</taxon>
    </lineage>
</organism>
<dbReference type="Pfam" id="PF00309">
    <property type="entry name" value="Sigma54_AID"/>
    <property type="match status" value="1"/>
</dbReference>
<dbReference type="InterPro" id="IPR000394">
    <property type="entry name" value="RNA_pol_sigma_54"/>
</dbReference>
<evidence type="ECO:0000259" key="10">
    <source>
        <dbReference type="Pfam" id="PF04552"/>
    </source>
</evidence>
<evidence type="ECO:0000256" key="2">
    <source>
        <dbReference type="ARBA" id="ARBA00022478"/>
    </source>
</evidence>
<dbReference type="PROSITE" id="PS00718">
    <property type="entry name" value="SIGMA54_2"/>
    <property type="match status" value="1"/>
</dbReference>
<dbReference type="EMBL" id="CP035281">
    <property type="protein sequence ID" value="QAT43223.1"/>
    <property type="molecule type" value="Genomic_DNA"/>
</dbReference>
<keyword evidence="6" id="KW-0731">Sigma factor</keyword>
<evidence type="ECO:0000313" key="12">
    <source>
        <dbReference type="EMBL" id="QAT43223.1"/>
    </source>
</evidence>
<feature type="domain" description="RNA polymerase sigma factor 54 DNA-binding" evidence="10">
    <location>
        <begin position="323"/>
        <end position="481"/>
    </location>
</feature>
<dbReference type="RefSeq" id="WP_128745869.1">
    <property type="nucleotide sequence ID" value="NZ_CP035281.1"/>
</dbReference>
<dbReference type="InterPro" id="IPR038709">
    <property type="entry name" value="RpoN_core-bd_sf"/>
</dbReference>
<comment type="similarity">
    <text evidence="1">Belongs to the sigma-54 factor family.</text>
</comment>
<dbReference type="Pfam" id="PF04963">
    <property type="entry name" value="Sigma54_CBD"/>
    <property type="match status" value="1"/>
</dbReference>
<dbReference type="PANTHER" id="PTHR32248">
    <property type="entry name" value="RNA POLYMERASE SIGMA-54 FACTOR"/>
    <property type="match status" value="1"/>
</dbReference>
<evidence type="ECO:0000256" key="4">
    <source>
        <dbReference type="ARBA" id="ARBA00022695"/>
    </source>
</evidence>
<dbReference type="InterPro" id="IPR007634">
    <property type="entry name" value="RNA_pol_sigma_54_DNA-bd"/>
</dbReference>
<keyword evidence="4" id="KW-0548">Nucleotidyltransferase</keyword>
<evidence type="ECO:0000313" key="13">
    <source>
        <dbReference type="Proteomes" id="UP000287601"/>
    </source>
</evidence>
<sequence length="482" mass="54929">MKLGYDLTIEQTQKLVMTPELIQAIQILQFNTQELDNYVQEQLLVNPVLEQASPSDPVEVGENTEISKESSERTRELDSDRLGSNELSSNEWAEHIKEREYDDISYKQGEYVKDGKEYSFEQFVTSDVTLPEHLMFQLQFAPIKPNYRNIGKYIIESLDDNGYMTLTVEEIARALKVSEKKVHTVLCAIHGFEPAGVAARDLKECLLIQLENRGELTELAERVIQDYLEDIAANRLAVIARELGITVQEAQEISDLIRSLEPKPGRQFASQATTRYIVPDIIVEKVNEEYIVTINESSAPKLMVSSYYEKVLRESHNDTNLTKFLSGRLNSAVWLIRSIEQRKQTIYNVVSAVVKYQQEFFDKGPKHLKTLTLKQIAEEVGIHESTVSRSINGKYMQSPRGVFEIKYFFTSGVAGNQGEGISSESIKTFIKEIVAGENPKAPYSDQDMVKLLSDKGIEISRRTVAKYRDELNILSSSKRKRY</sequence>
<accession>A0A410PW95</accession>
<evidence type="ECO:0000256" key="6">
    <source>
        <dbReference type="ARBA" id="ARBA00023082"/>
    </source>
</evidence>
<evidence type="ECO:0000256" key="7">
    <source>
        <dbReference type="ARBA" id="ARBA00023125"/>
    </source>
</evidence>
<dbReference type="NCBIfam" id="NF009118">
    <property type="entry name" value="PRK12469.1"/>
    <property type="match status" value="1"/>
</dbReference>